<dbReference type="Proteomes" id="UP000298058">
    <property type="component" value="Unassembled WGS sequence"/>
</dbReference>
<organism evidence="2 3">
    <name type="scientific">Leptospira idonii</name>
    <dbReference type="NCBI Taxonomy" id="1193500"/>
    <lineage>
        <taxon>Bacteria</taxon>
        <taxon>Pseudomonadati</taxon>
        <taxon>Spirochaetota</taxon>
        <taxon>Spirochaetia</taxon>
        <taxon>Leptospirales</taxon>
        <taxon>Leptospiraceae</taxon>
        <taxon>Leptospira</taxon>
    </lineage>
</organism>
<dbReference type="PANTHER" id="PTHR38589:SF1">
    <property type="entry name" value="BLR0621 PROTEIN"/>
    <property type="match status" value="1"/>
</dbReference>
<dbReference type="AlphaFoldDB" id="A0A4R9LWA8"/>
<dbReference type="OrthoDB" id="186490at2"/>
<feature type="domain" description="L,D-TPase catalytic" evidence="1">
    <location>
        <begin position="42"/>
        <end position="200"/>
    </location>
</feature>
<dbReference type="InterPro" id="IPR005490">
    <property type="entry name" value="LD_TPept_cat_dom"/>
</dbReference>
<comment type="caution">
    <text evidence="2">The sequence shown here is derived from an EMBL/GenBank/DDBJ whole genome shotgun (WGS) entry which is preliminary data.</text>
</comment>
<accession>A0A4R9LWA8</accession>
<sequence length="215" mass="24723">MMGLLIFVNILFPFLVLFASEDLFQKSEQMILVLQDVEKKKTTLQLYEIVEGQWREKGSPILAAVGRNGLFSASEKKEGDGATPKGEYPLLRAYGYRSLSRIHFPYEVNTSNHYWVDDSSSELYNRRVKGKPKAKSYHSLLRKDNLYKYMIVIEYNTDPAEEGKGSMIFIHPWADASKPTSGCLGISEEKLKEILLWLKKDKNPSLWIESYSEVK</sequence>
<dbReference type="PANTHER" id="PTHR38589">
    <property type="entry name" value="BLR0621 PROTEIN"/>
    <property type="match status" value="1"/>
</dbReference>
<proteinExistence type="predicted"/>
<evidence type="ECO:0000259" key="1">
    <source>
        <dbReference type="Pfam" id="PF03734"/>
    </source>
</evidence>
<evidence type="ECO:0000313" key="3">
    <source>
        <dbReference type="Proteomes" id="UP000298058"/>
    </source>
</evidence>
<dbReference type="EMBL" id="RQHW01000047">
    <property type="protein sequence ID" value="TGN18554.1"/>
    <property type="molecule type" value="Genomic_DNA"/>
</dbReference>
<reference evidence="2" key="1">
    <citation type="journal article" date="2019" name="PLoS Negl. Trop. Dis.">
        <title>Revisiting the worldwide diversity of Leptospira species in the environment.</title>
        <authorList>
            <person name="Vincent A.T."/>
            <person name="Schiettekatte O."/>
            <person name="Bourhy P."/>
            <person name="Veyrier F.J."/>
            <person name="Picardeau M."/>
        </authorList>
    </citation>
    <scope>NUCLEOTIDE SEQUENCE [LARGE SCALE GENOMIC DNA]</scope>
    <source>
        <strain evidence="2">201300427</strain>
    </source>
</reference>
<name>A0A4R9LWA8_9LEPT</name>
<keyword evidence="3" id="KW-1185">Reference proteome</keyword>
<protein>
    <submittedName>
        <fullName evidence="2">L,D-transpeptidase catalytic domain protein</fullName>
    </submittedName>
</protein>
<dbReference type="Pfam" id="PF03734">
    <property type="entry name" value="YkuD"/>
    <property type="match status" value="1"/>
</dbReference>
<gene>
    <name evidence="2" type="ORF">EHS15_14305</name>
</gene>
<dbReference type="RefSeq" id="WP_135761237.1">
    <property type="nucleotide sequence ID" value="NZ_RQHW01000047.1"/>
</dbReference>
<dbReference type="GO" id="GO:0016740">
    <property type="term" value="F:transferase activity"/>
    <property type="evidence" value="ECO:0007669"/>
    <property type="project" value="InterPro"/>
</dbReference>
<evidence type="ECO:0000313" key="2">
    <source>
        <dbReference type="EMBL" id="TGN18554.1"/>
    </source>
</evidence>